<dbReference type="Proteomes" id="UP000405524">
    <property type="component" value="Unassembled WGS sequence"/>
</dbReference>
<comment type="catalytic activity">
    <reaction evidence="1">
        <text>L-glutamyl-tRNA(Gln) + L-glutamine + ATP + H2O = L-glutaminyl-tRNA(Gln) + L-glutamate + ADP + phosphate + H(+)</text>
        <dbReference type="Rhea" id="RHEA:17521"/>
        <dbReference type="Rhea" id="RHEA-COMP:9681"/>
        <dbReference type="Rhea" id="RHEA-COMP:9684"/>
        <dbReference type="ChEBI" id="CHEBI:15377"/>
        <dbReference type="ChEBI" id="CHEBI:15378"/>
        <dbReference type="ChEBI" id="CHEBI:29985"/>
        <dbReference type="ChEBI" id="CHEBI:30616"/>
        <dbReference type="ChEBI" id="CHEBI:43474"/>
        <dbReference type="ChEBI" id="CHEBI:58359"/>
        <dbReference type="ChEBI" id="CHEBI:78520"/>
        <dbReference type="ChEBI" id="CHEBI:78521"/>
        <dbReference type="ChEBI" id="CHEBI:456216"/>
    </reaction>
</comment>
<keyword evidence="2" id="KW-0808">Transferase</keyword>
<keyword evidence="1 3" id="KW-0436">Ligase</keyword>
<evidence type="ECO:0000313" key="5">
    <source>
        <dbReference type="Proteomes" id="UP000405524"/>
    </source>
</evidence>
<dbReference type="InterPro" id="IPR003837">
    <property type="entry name" value="GatC"/>
</dbReference>
<dbReference type="GeneID" id="77466089"/>
<comment type="catalytic activity">
    <reaction evidence="1">
        <text>L-aspartyl-tRNA(Asn) + L-glutamine + ATP + H2O = L-asparaginyl-tRNA(Asn) + L-glutamate + ADP + phosphate + 2 H(+)</text>
        <dbReference type="Rhea" id="RHEA:14513"/>
        <dbReference type="Rhea" id="RHEA-COMP:9674"/>
        <dbReference type="Rhea" id="RHEA-COMP:9677"/>
        <dbReference type="ChEBI" id="CHEBI:15377"/>
        <dbReference type="ChEBI" id="CHEBI:15378"/>
        <dbReference type="ChEBI" id="CHEBI:29985"/>
        <dbReference type="ChEBI" id="CHEBI:30616"/>
        <dbReference type="ChEBI" id="CHEBI:43474"/>
        <dbReference type="ChEBI" id="CHEBI:58359"/>
        <dbReference type="ChEBI" id="CHEBI:78515"/>
        <dbReference type="ChEBI" id="CHEBI:78516"/>
        <dbReference type="ChEBI" id="CHEBI:456216"/>
    </reaction>
</comment>
<evidence type="ECO:0000313" key="2">
    <source>
        <dbReference type="EMBL" id="RHD56746.1"/>
    </source>
</evidence>
<evidence type="ECO:0000313" key="3">
    <source>
        <dbReference type="EMBL" id="VWL98502.1"/>
    </source>
</evidence>
<dbReference type="GO" id="GO:0050567">
    <property type="term" value="F:glutaminyl-tRNA synthase (glutamine-hydrolyzing) activity"/>
    <property type="evidence" value="ECO:0007669"/>
    <property type="project" value="UniProtKB-UniRule"/>
</dbReference>
<comment type="subunit">
    <text evidence="1">Heterotrimer of A, B and C subunits.</text>
</comment>
<comment type="similarity">
    <text evidence="1">Belongs to the GatC family.</text>
</comment>
<comment type="function">
    <text evidence="1">Allows the formation of correctly charged Asn-tRNA(Asn) or Gln-tRNA(Gln) through the transamidation of misacylated Asp-tRNA(Asn) or Glu-tRNA(Gln) in organisms which lack either or both of asparaginyl-tRNA or glutaminyl-tRNA synthetases. The reaction takes place in the presence of glutamine and ATP through an activated phospho-Asp-tRNA(Asn) or phospho-Glu-tRNA(Gln).</text>
</comment>
<dbReference type="Pfam" id="PF02686">
    <property type="entry name" value="GatC"/>
    <property type="match status" value="1"/>
</dbReference>
<organism evidence="2 4">
    <name type="scientific">Collinsella intestinalis</name>
    <dbReference type="NCBI Taxonomy" id="147207"/>
    <lineage>
        <taxon>Bacteria</taxon>
        <taxon>Bacillati</taxon>
        <taxon>Actinomycetota</taxon>
        <taxon>Coriobacteriia</taxon>
        <taxon>Coriobacteriales</taxon>
        <taxon>Coriobacteriaceae</taxon>
        <taxon>Collinsella</taxon>
    </lineage>
</organism>
<dbReference type="InterPro" id="IPR036113">
    <property type="entry name" value="Asp/Glu-ADT_sf_sub_c"/>
</dbReference>
<keyword evidence="1" id="KW-0067">ATP-binding</keyword>
<reference evidence="3 5" key="2">
    <citation type="submission" date="2019-10" db="EMBL/GenBank/DDBJ databases">
        <authorList>
            <person name="Wolf R A."/>
        </authorList>
    </citation>
    <scope>NUCLEOTIDE SEQUENCE [LARGE SCALE GENOMIC DNA]</scope>
    <source>
        <strain evidence="3">Collinsella_intestinalis_DSM_13632</strain>
    </source>
</reference>
<dbReference type="HAMAP" id="MF_00122">
    <property type="entry name" value="GatC"/>
    <property type="match status" value="1"/>
</dbReference>
<sequence length="104" mass="10970">MAVLTQDDVRAIADYATIALDETELAAMTSYLNDAVAMLEPILDYAAEDVEPTFHPDGGIANVMRPDQADGGRALGIDEALSNAASARDGQFRVPSIMGDGGER</sequence>
<dbReference type="AlphaFoldDB" id="A0A414FYR9"/>
<keyword evidence="1" id="KW-0648">Protein biosynthesis</keyword>
<accession>A0A414FYR9</accession>
<keyword evidence="1" id="KW-0547">Nucleotide-binding</keyword>
<dbReference type="EMBL" id="QSJI01000002">
    <property type="protein sequence ID" value="RHD56746.1"/>
    <property type="molecule type" value="Genomic_DNA"/>
</dbReference>
<dbReference type="GO" id="GO:0006450">
    <property type="term" value="P:regulation of translational fidelity"/>
    <property type="evidence" value="ECO:0007669"/>
    <property type="project" value="InterPro"/>
</dbReference>
<dbReference type="Proteomes" id="UP000286050">
    <property type="component" value="Unassembled WGS sequence"/>
</dbReference>
<dbReference type="RefSeq" id="WP_118271744.1">
    <property type="nucleotide sequence ID" value="NZ_CABWIC010000011.1"/>
</dbReference>
<proteinExistence type="inferred from homology"/>
<evidence type="ECO:0000256" key="1">
    <source>
        <dbReference type="HAMAP-Rule" id="MF_00122"/>
    </source>
</evidence>
<dbReference type="EMBL" id="CABWIC010000011">
    <property type="protein sequence ID" value="VWL98502.1"/>
    <property type="molecule type" value="Genomic_DNA"/>
</dbReference>
<dbReference type="GO" id="GO:0006412">
    <property type="term" value="P:translation"/>
    <property type="evidence" value="ECO:0007669"/>
    <property type="project" value="UniProtKB-UniRule"/>
</dbReference>
<dbReference type="GO" id="GO:0016740">
    <property type="term" value="F:transferase activity"/>
    <property type="evidence" value="ECO:0007669"/>
    <property type="project" value="UniProtKB-KW"/>
</dbReference>
<reference evidence="2 4" key="1">
    <citation type="submission" date="2018-08" db="EMBL/GenBank/DDBJ databases">
        <title>A genome reference for cultivated species of the human gut microbiota.</title>
        <authorList>
            <person name="Zou Y."/>
            <person name="Xue W."/>
            <person name="Luo G."/>
        </authorList>
    </citation>
    <scope>NUCLEOTIDE SEQUENCE [LARGE SCALE GENOMIC DNA]</scope>
    <source>
        <strain evidence="2 4">AM30-5LB</strain>
    </source>
</reference>
<evidence type="ECO:0000313" key="4">
    <source>
        <dbReference type="Proteomes" id="UP000286050"/>
    </source>
</evidence>
<dbReference type="EC" id="6.3.5.-" evidence="1"/>
<dbReference type="GO" id="GO:0005524">
    <property type="term" value="F:ATP binding"/>
    <property type="evidence" value="ECO:0007669"/>
    <property type="project" value="UniProtKB-KW"/>
</dbReference>
<dbReference type="SUPFAM" id="SSF141000">
    <property type="entry name" value="Glu-tRNAGln amidotransferase C subunit"/>
    <property type="match status" value="1"/>
</dbReference>
<gene>
    <name evidence="1 3" type="primary">gatC</name>
    <name evidence="2" type="ORF">DW787_04230</name>
    <name evidence="3" type="ORF">JKKLCJKK_01103</name>
</gene>
<protein>
    <recommendedName>
        <fullName evidence="1">Aspartyl/glutamyl-tRNA(Asn/Gln) amidotransferase subunit C</fullName>
        <shortName evidence="1">Asp/Glu-ADT subunit C</shortName>
        <ecNumber evidence="1">6.3.5.-</ecNumber>
    </recommendedName>
</protein>
<dbReference type="OrthoDB" id="5295223at2"/>
<name>A0A414FYR9_9ACTN</name>